<dbReference type="STRING" id="448.Lery_2338"/>
<keyword evidence="9" id="KW-0460">Magnesium</keyword>
<protein>
    <recommendedName>
        <fullName evidence="5 9">Orotate phosphoribosyltransferase</fullName>
        <shortName evidence="9">OPRT</shortName>
        <shortName evidence="9">OPRTase</shortName>
        <ecNumber evidence="5 9">2.4.2.10</ecNumber>
    </recommendedName>
</protein>
<keyword evidence="6 9" id="KW-0328">Glycosyltransferase</keyword>
<gene>
    <name evidence="9 10" type="primary">pyrE</name>
    <name evidence="10" type="ORF">Lery_2338</name>
</gene>
<feature type="binding site" description="in other chain" evidence="9">
    <location>
        <begin position="80"/>
        <end position="81"/>
    </location>
    <ligand>
        <name>5-phospho-alpha-D-ribose 1-diphosphate</name>
        <dbReference type="ChEBI" id="CHEBI:58017"/>
        <note>ligand shared between dimeric partners</note>
    </ligand>
</feature>
<comment type="caution">
    <text evidence="10">The sequence shown here is derived from an EMBL/GenBank/DDBJ whole genome shotgun (WGS) entry which is preliminary data.</text>
</comment>
<comment type="subunit">
    <text evidence="4 9">Homodimer.</text>
</comment>
<comment type="cofactor">
    <cofactor evidence="9">
        <name>Mg(2+)</name>
        <dbReference type="ChEBI" id="CHEBI:18420"/>
    </cofactor>
</comment>
<feature type="binding site" evidence="9">
    <location>
        <position position="106"/>
    </location>
    <ligand>
        <name>5-phospho-alpha-D-ribose 1-diphosphate</name>
        <dbReference type="ChEBI" id="CHEBI:58017"/>
        <note>ligand shared between dimeric partners</note>
    </ligand>
</feature>
<keyword evidence="8 9" id="KW-0665">Pyrimidine biosynthesis</keyword>
<comment type="catalytic activity">
    <reaction evidence="9">
        <text>orotidine 5'-phosphate + diphosphate = orotate + 5-phospho-alpha-D-ribose 1-diphosphate</text>
        <dbReference type="Rhea" id="RHEA:10380"/>
        <dbReference type="ChEBI" id="CHEBI:30839"/>
        <dbReference type="ChEBI" id="CHEBI:33019"/>
        <dbReference type="ChEBI" id="CHEBI:57538"/>
        <dbReference type="ChEBI" id="CHEBI:58017"/>
        <dbReference type="EC" id="2.4.2.10"/>
    </reaction>
</comment>
<accession>A0A0W0TF11</accession>
<dbReference type="GO" id="GO:0000287">
    <property type="term" value="F:magnesium ion binding"/>
    <property type="evidence" value="ECO:0007669"/>
    <property type="project" value="UniProtKB-UniRule"/>
</dbReference>
<dbReference type="InterPro" id="IPR000836">
    <property type="entry name" value="PRTase_dom"/>
</dbReference>
<dbReference type="AlphaFoldDB" id="A0A0W0TF11"/>
<dbReference type="EC" id="2.4.2.10" evidence="5 9"/>
<dbReference type="GO" id="GO:0046132">
    <property type="term" value="P:pyrimidine ribonucleoside biosynthetic process"/>
    <property type="evidence" value="ECO:0007669"/>
    <property type="project" value="TreeGrafter"/>
</dbReference>
<feature type="binding site" evidence="9">
    <location>
        <position position="163"/>
    </location>
    <ligand>
        <name>orotate</name>
        <dbReference type="ChEBI" id="CHEBI:30839"/>
    </ligand>
</feature>
<evidence type="ECO:0000256" key="6">
    <source>
        <dbReference type="ARBA" id="ARBA00022676"/>
    </source>
</evidence>
<dbReference type="InterPro" id="IPR029057">
    <property type="entry name" value="PRTase-like"/>
</dbReference>
<dbReference type="GO" id="GO:0005737">
    <property type="term" value="C:cytoplasm"/>
    <property type="evidence" value="ECO:0007669"/>
    <property type="project" value="TreeGrafter"/>
</dbReference>
<dbReference type="UniPathway" id="UPA00070">
    <property type="reaction ID" value="UER00119"/>
</dbReference>
<dbReference type="EMBL" id="LNYA01000034">
    <property type="protein sequence ID" value="KTC94171.1"/>
    <property type="molecule type" value="Genomic_DNA"/>
</dbReference>
<dbReference type="PANTHER" id="PTHR46683">
    <property type="entry name" value="OROTATE PHOSPHORIBOSYLTRANSFERASE 1-RELATED"/>
    <property type="match status" value="1"/>
</dbReference>
<evidence type="ECO:0000313" key="11">
    <source>
        <dbReference type="Proteomes" id="UP000054773"/>
    </source>
</evidence>
<dbReference type="GO" id="GO:0044205">
    <property type="term" value="P:'de novo' UMP biosynthetic process"/>
    <property type="evidence" value="ECO:0007669"/>
    <property type="project" value="UniProtKB-UniRule"/>
</dbReference>
<evidence type="ECO:0000256" key="3">
    <source>
        <dbReference type="ARBA" id="ARBA00006340"/>
    </source>
</evidence>
<dbReference type="InterPro" id="IPR004467">
    <property type="entry name" value="Or_phspho_trans_dom"/>
</dbReference>
<evidence type="ECO:0000256" key="5">
    <source>
        <dbReference type="ARBA" id="ARBA00011971"/>
    </source>
</evidence>
<keyword evidence="11" id="KW-1185">Reference proteome</keyword>
<reference evidence="10 11" key="1">
    <citation type="submission" date="2015-11" db="EMBL/GenBank/DDBJ databases">
        <title>Genomic analysis of 38 Legionella species identifies large and diverse effector repertoires.</title>
        <authorList>
            <person name="Burstein D."/>
            <person name="Amaro F."/>
            <person name="Zusman T."/>
            <person name="Lifshitz Z."/>
            <person name="Cohen O."/>
            <person name="Gilbert J.A."/>
            <person name="Pupko T."/>
            <person name="Shuman H.A."/>
            <person name="Segal G."/>
        </authorList>
    </citation>
    <scope>NUCLEOTIDE SEQUENCE [LARGE SCALE GENOMIC DNA]</scope>
    <source>
        <strain evidence="10 11">SE-32A-C8</strain>
    </source>
</reference>
<dbReference type="GO" id="GO:0004588">
    <property type="term" value="F:orotate phosphoribosyltransferase activity"/>
    <property type="evidence" value="ECO:0007669"/>
    <property type="project" value="UniProtKB-UniRule"/>
</dbReference>
<evidence type="ECO:0000256" key="7">
    <source>
        <dbReference type="ARBA" id="ARBA00022679"/>
    </source>
</evidence>
<dbReference type="Gene3D" id="3.40.50.2020">
    <property type="match status" value="1"/>
</dbReference>
<name>A0A0W0TF11_LEGER</name>
<evidence type="ECO:0000256" key="4">
    <source>
        <dbReference type="ARBA" id="ARBA00011738"/>
    </source>
</evidence>
<evidence type="ECO:0000256" key="1">
    <source>
        <dbReference type="ARBA" id="ARBA00003769"/>
    </source>
</evidence>
<dbReference type="PANTHER" id="PTHR46683:SF1">
    <property type="entry name" value="OROTATE PHOSPHORIBOSYLTRANSFERASE 1-RELATED"/>
    <property type="match status" value="1"/>
</dbReference>
<evidence type="ECO:0000256" key="9">
    <source>
        <dbReference type="HAMAP-Rule" id="MF_01208"/>
    </source>
</evidence>
<dbReference type="InterPro" id="IPR023031">
    <property type="entry name" value="OPRT"/>
</dbReference>
<feature type="binding site" evidence="9">
    <location>
        <position position="110"/>
    </location>
    <ligand>
        <name>5-phospho-alpha-D-ribose 1-diphosphate</name>
        <dbReference type="ChEBI" id="CHEBI:58017"/>
        <note>ligand shared between dimeric partners</note>
    </ligand>
</feature>
<dbReference type="FunFam" id="3.40.50.2020:FF:000008">
    <property type="entry name" value="Orotate phosphoribosyltransferase"/>
    <property type="match status" value="1"/>
</dbReference>
<organism evidence="10 11">
    <name type="scientific">Legionella erythra</name>
    <dbReference type="NCBI Taxonomy" id="448"/>
    <lineage>
        <taxon>Bacteria</taxon>
        <taxon>Pseudomonadati</taxon>
        <taxon>Pseudomonadota</taxon>
        <taxon>Gammaproteobacteria</taxon>
        <taxon>Legionellales</taxon>
        <taxon>Legionellaceae</taxon>
        <taxon>Legionella</taxon>
    </lineage>
</organism>
<feature type="binding site" description="in other chain" evidence="9">
    <location>
        <position position="107"/>
    </location>
    <ligand>
        <name>5-phospho-alpha-D-ribose 1-diphosphate</name>
        <dbReference type="ChEBI" id="CHEBI:58017"/>
        <note>ligand shared between dimeric partners</note>
    </ligand>
</feature>
<keyword evidence="7 9" id="KW-0808">Transferase</keyword>
<dbReference type="SUPFAM" id="SSF53271">
    <property type="entry name" value="PRTase-like"/>
    <property type="match status" value="1"/>
</dbReference>
<feature type="binding site" description="in other chain" evidence="9">
    <location>
        <position position="34"/>
    </location>
    <ligand>
        <name>5-phospho-alpha-D-ribose 1-diphosphate</name>
        <dbReference type="ChEBI" id="CHEBI:58017"/>
        <note>ligand shared between dimeric partners</note>
    </ligand>
</feature>
<comment type="similarity">
    <text evidence="3 9">Belongs to the purine/pyrimidine phosphoribosyltransferase family. PyrE subfamily.</text>
</comment>
<feature type="binding site" evidence="9">
    <location>
        <position position="135"/>
    </location>
    <ligand>
        <name>orotate</name>
        <dbReference type="ChEBI" id="CHEBI:30839"/>
    </ligand>
</feature>
<dbReference type="PATRIC" id="fig|448.7.peg.2457"/>
<evidence type="ECO:0000256" key="8">
    <source>
        <dbReference type="ARBA" id="ARBA00022975"/>
    </source>
</evidence>
<feature type="binding site" evidence="9">
    <location>
        <position position="112"/>
    </location>
    <ligand>
        <name>5-phospho-alpha-D-ribose 1-diphosphate</name>
        <dbReference type="ChEBI" id="CHEBI:58017"/>
        <note>ligand shared between dimeric partners</note>
    </ligand>
</feature>
<comment type="pathway">
    <text evidence="2 9">Pyrimidine metabolism; UMP biosynthesis via de novo pathway; UMP from orotate: step 1/2.</text>
</comment>
<sequence>MNSMNNSMMAYSKNEFIRMAIACNVLKFGEFTLKSGRKSPYFFNAGLFYQGDALRHLGHFYAKVIIDHQIDCRHLFGPAYKGLPLATATAIALAERGVNTTVTFNRKEVKDHGEGGQLIGAPLSGNTIMIDDVISAGTAFREAQHHIQTHGGHLTTVVIALNRCERGAGHTSAVAEIEAQGIRVLSIVTFFDLVEYLNGEGATEEVKRMQAYREQYGY</sequence>
<dbReference type="GO" id="GO:0006207">
    <property type="term" value="P:'de novo' pyrimidine nucleobase biosynthetic process"/>
    <property type="evidence" value="ECO:0007669"/>
    <property type="project" value="TreeGrafter"/>
</dbReference>
<feature type="binding site" description="in other chain" evidence="9">
    <location>
        <begin position="131"/>
        <end position="139"/>
    </location>
    <ligand>
        <name>5-phospho-alpha-D-ribose 1-diphosphate</name>
        <dbReference type="ChEBI" id="CHEBI:58017"/>
        <note>ligand shared between dimeric partners</note>
    </ligand>
</feature>
<comment type="function">
    <text evidence="1 9">Catalyzes the transfer of a ribosyl phosphate group from 5-phosphoribose 1-diphosphate to orotate, leading to the formation of orotidine monophosphate (OMP).</text>
</comment>
<dbReference type="NCBIfam" id="TIGR00336">
    <property type="entry name" value="pyrE"/>
    <property type="match status" value="1"/>
</dbReference>
<dbReference type="HAMAP" id="MF_01208">
    <property type="entry name" value="PyrE"/>
    <property type="match status" value="1"/>
</dbReference>
<evidence type="ECO:0000256" key="2">
    <source>
        <dbReference type="ARBA" id="ARBA00004889"/>
    </source>
</evidence>
<feature type="binding site" evidence="9">
    <location>
        <begin position="42"/>
        <end position="43"/>
    </location>
    <ligand>
        <name>orotate</name>
        <dbReference type="ChEBI" id="CHEBI:30839"/>
    </ligand>
</feature>
<dbReference type="CDD" id="cd06223">
    <property type="entry name" value="PRTases_typeI"/>
    <property type="match status" value="1"/>
</dbReference>
<evidence type="ECO:0000313" key="10">
    <source>
        <dbReference type="EMBL" id="KTC94171.1"/>
    </source>
</evidence>
<proteinExistence type="inferred from homology"/>
<dbReference type="Proteomes" id="UP000054773">
    <property type="component" value="Unassembled WGS sequence"/>
</dbReference>